<dbReference type="InterPro" id="IPR012681">
    <property type="entry name" value="NCS1"/>
</dbReference>
<feature type="transmembrane region" description="Helical" evidence="6">
    <location>
        <begin position="159"/>
        <end position="177"/>
    </location>
</feature>
<evidence type="ECO:0000256" key="2">
    <source>
        <dbReference type="ARBA" id="ARBA00008974"/>
    </source>
</evidence>
<dbReference type="NCBIfam" id="TIGR00800">
    <property type="entry name" value="ncs1"/>
    <property type="match status" value="1"/>
</dbReference>
<proteinExistence type="inferred from homology"/>
<keyword evidence="5 6" id="KW-0472">Membrane</keyword>
<dbReference type="EMBL" id="JBHMAF010000013">
    <property type="protein sequence ID" value="MFB9757507.1"/>
    <property type="molecule type" value="Genomic_DNA"/>
</dbReference>
<reference evidence="7 8" key="1">
    <citation type="submission" date="2024-09" db="EMBL/GenBank/DDBJ databases">
        <authorList>
            <person name="Sun Q."/>
            <person name="Mori K."/>
        </authorList>
    </citation>
    <scope>NUCLEOTIDE SEQUENCE [LARGE SCALE GENOMIC DNA]</scope>
    <source>
        <strain evidence="7 8">JCM 11201</strain>
    </source>
</reference>
<evidence type="ECO:0000256" key="6">
    <source>
        <dbReference type="SAM" id="Phobius"/>
    </source>
</evidence>
<feature type="transmembrane region" description="Helical" evidence="6">
    <location>
        <begin position="228"/>
        <end position="248"/>
    </location>
</feature>
<accession>A0ABV5WAW6</accession>
<keyword evidence="4 6" id="KW-1133">Transmembrane helix</keyword>
<feature type="transmembrane region" description="Helical" evidence="6">
    <location>
        <begin position="105"/>
        <end position="127"/>
    </location>
</feature>
<feature type="transmembrane region" description="Helical" evidence="6">
    <location>
        <begin position="451"/>
        <end position="470"/>
    </location>
</feature>
<feature type="transmembrane region" description="Helical" evidence="6">
    <location>
        <begin position="350"/>
        <end position="370"/>
    </location>
</feature>
<keyword evidence="8" id="KW-1185">Reference proteome</keyword>
<organism evidence="7 8">
    <name type="scientific">Ectobacillus funiculus</name>
    <dbReference type="NCBI Taxonomy" id="137993"/>
    <lineage>
        <taxon>Bacteria</taxon>
        <taxon>Bacillati</taxon>
        <taxon>Bacillota</taxon>
        <taxon>Bacilli</taxon>
        <taxon>Bacillales</taxon>
        <taxon>Bacillaceae</taxon>
        <taxon>Ectobacillus</taxon>
    </lineage>
</organism>
<keyword evidence="3 6" id="KW-0812">Transmembrane</keyword>
<comment type="caution">
    <text evidence="7">The sequence shown here is derived from an EMBL/GenBank/DDBJ whole genome shotgun (WGS) entry which is preliminary data.</text>
</comment>
<name>A0ABV5WAW6_9BACI</name>
<comment type="similarity">
    <text evidence="2">Belongs to the purine-cytosine permease (2.A.39) family.</text>
</comment>
<dbReference type="Gene3D" id="1.10.4160.10">
    <property type="entry name" value="Hydantoin permease"/>
    <property type="match status" value="1"/>
</dbReference>
<dbReference type="CDD" id="cd11485">
    <property type="entry name" value="SLC-NCS1sbd_YbbW-like"/>
    <property type="match status" value="1"/>
</dbReference>
<dbReference type="PANTHER" id="PTHR30618:SF0">
    <property type="entry name" value="PURINE-URACIL PERMEASE NCS1"/>
    <property type="match status" value="1"/>
</dbReference>
<feature type="transmembrane region" description="Helical" evidence="6">
    <location>
        <begin position="422"/>
        <end position="445"/>
    </location>
</feature>
<sequence length="491" mass="53191">MSKAMEDTSNLIELDPDLYNEDLAPVAKEKRNWSWINFSTVWMGMVHNIVAYETAGSLLGLGMSVWQALGTVIVANIVLIMAMWLNGVAGAKYGLPFPVLVRAAFGYKGAHIPVLVRAFVAIFWFAVQAYAGSKAVGAVLGVLIPGWASLASYHVIGMGLNDAIALVLFWVLHAYIISHGMERVKFFELWAGPLVIILGLGLVAWAIYTADGMGPLFQEKSTLSGAEFWKVFAISVTGLVGTWATLILNIPDFTRFSRSQKDQVVGQAIGLPGTAIIFSLMSVIITSGTIIAFGRPIWDPVELLQQFDNPLVLILGAFSLLIATLSVNVAANVVSPAYDLVNLLPKKLNFVKAGLVSIVVAIFFMPWLWFDNAGTIFNILGAIGGALGPVAGIMIADFYIVRRREYSISAFYTKRGIYTYKNGWNPAALIALAIGLAASFIGLVVPALEVLYTYSWFLGIGFGFVSYVLLMRSVSQSMSESSVDNITSSVQ</sequence>
<dbReference type="RefSeq" id="WP_379947812.1">
    <property type="nucleotide sequence ID" value="NZ_JBHMAF010000013.1"/>
</dbReference>
<evidence type="ECO:0000256" key="4">
    <source>
        <dbReference type="ARBA" id="ARBA00022989"/>
    </source>
</evidence>
<feature type="transmembrane region" description="Helical" evidence="6">
    <location>
        <begin position="313"/>
        <end position="338"/>
    </location>
</feature>
<evidence type="ECO:0000313" key="7">
    <source>
        <dbReference type="EMBL" id="MFB9757507.1"/>
    </source>
</evidence>
<dbReference type="Proteomes" id="UP001589609">
    <property type="component" value="Unassembled WGS sequence"/>
</dbReference>
<feature type="transmembrane region" description="Helical" evidence="6">
    <location>
        <begin position="64"/>
        <end position="85"/>
    </location>
</feature>
<dbReference type="InterPro" id="IPR045225">
    <property type="entry name" value="Uracil/uridine/allantoin_perm"/>
</dbReference>
<feature type="transmembrane region" description="Helical" evidence="6">
    <location>
        <begin position="189"/>
        <end position="208"/>
    </location>
</feature>
<feature type="transmembrane region" description="Helical" evidence="6">
    <location>
        <begin position="269"/>
        <end position="293"/>
    </location>
</feature>
<feature type="transmembrane region" description="Helical" evidence="6">
    <location>
        <begin position="376"/>
        <end position="401"/>
    </location>
</feature>
<dbReference type="PANTHER" id="PTHR30618">
    <property type="entry name" value="NCS1 FAMILY PURINE/PYRIMIDINE TRANSPORTER"/>
    <property type="match status" value="1"/>
</dbReference>
<evidence type="ECO:0000256" key="1">
    <source>
        <dbReference type="ARBA" id="ARBA00004141"/>
    </source>
</evidence>
<feature type="transmembrane region" description="Helical" evidence="6">
    <location>
        <begin position="33"/>
        <end position="52"/>
    </location>
</feature>
<comment type="subcellular location">
    <subcellularLocation>
        <location evidence="1">Membrane</location>
        <topology evidence="1">Multi-pass membrane protein</topology>
    </subcellularLocation>
</comment>
<evidence type="ECO:0000256" key="3">
    <source>
        <dbReference type="ARBA" id="ARBA00022692"/>
    </source>
</evidence>
<dbReference type="Pfam" id="PF02133">
    <property type="entry name" value="Transp_cyt_pur"/>
    <property type="match status" value="1"/>
</dbReference>
<dbReference type="InterPro" id="IPR001248">
    <property type="entry name" value="Pur-cyt_permease"/>
</dbReference>
<gene>
    <name evidence="7" type="ORF">ACFFMS_02970</name>
</gene>
<evidence type="ECO:0000313" key="8">
    <source>
        <dbReference type="Proteomes" id="UP001589609"/>
    </source>
</evidence>
<evidence type="ECO:0000256" key="5">
    <source>
        <dbReference type="ARBA" id="ARBA00023136"/>
    </source>
</evidence>
<protein>
    <submittedName>
        <fullName evidence="7">NCS1 family nucleobase:cation symporter-1</fullName>
    </submittedName>
</protein>